<evidence type="ECO:0000256" key="6">
    <source>
        <dbReference type="ARBA" id="ARBA00022801"/>
    </source>
</evidence>
<dbReference type="NCBIfam" id="NF002759">
    <property type="entry name" value="PRK02813.1"/>
    <property type="match status" value="1"/>
</dbReference>
<dbReference type="CDD" id="cd05658">
    <property type="entry name" value="M18_DAP"/>
    <property type="match status" value="1"/>
</dbReference>
<reference evidence="11 12" key="1">
    <citation type="submission" date="2019-06" db="EMBL/GenBank/DDBJ databases">
        <title>Complete genome of Microbacterium foliorum M2.</title>
        <authorList>
            <person name="Cao G."/>
        </authorList>
    </citation>
    <scope>NUCLEOTIDE SEQUENCE [LARGE SCALE GENOMIC DNA]</scope>
    <source>
        <strain evidence="11 12">M2</strain>
    </source>
</reference>
<dbReference type="Proteomes" id="UP000316125">
    <property type="component" value="Chromosome"/>
</dbReference>
<dbReference type="SUPFAM" id="SSF53187">
    <property type="entry name" value="Zn-dependent exopeptidases"/>
    <property type="match status" value="1"/>
</dbReference>
<organism evidence="11 12">
    <name type="scientific">Microbacterium foliorum</name>
    <dbReference type="NCBI Taxonomy" id="104336"/>
    <lineage>
        <taxon>Bacteria</taxon>
        <taxon>Bacillati</taxon>
        <taxon>Actinomycetota</taxon>
        <taxon>Actinomycetes</taxon>
        <taxon>Micrococcales</taxon>
        <taxon>Microbacteriaceae</taxon>
        <taxon>Microbacterium</taxon>
    </lineage>
</organism>
<dbReference type="PANTHER" id="PTHR28570">
    <property type="entry name" value="ASPARTYL AMINOPEPTIDASE"/>
    <property type="match status" value="1"/>
</dbReference>
<dbReference type="GO" id="GO:0005737">
    <property type="term" value="C:cytoplasm"/>
    <property type="evidence" value="ECO:0007669"/>
    <property type="project" value="UniProtKB-ARBA"/>
</dbReference>
<gene>
    <name evidence="11" type="ORF">FIV50_14280</name>
</gene>
<protein>
    <recommendedName>
        <fullName evidence="10">M18 family aminopeptidase</fullName>
        <ecNumber evidence="10">3.4.11.-</ecNumber>
    </recommendedName>
</protein>
<evidence type="ECO:0000256" key="10">
    <source>
        <dbReference type="RuleBase" id="RU004387"/>
    </source>
</evidence>
<evidence type="ECO:0000256" key="1">
    <source>
        <dbReference type="ARBA" id="ARBA00001947"/>
    </source>
</evidence>
<accession>A0A4Y5YTV9</accession>
<dbReference type="EMBL" id="CP041040">
    <property type="protein sequence ID" value="QDE35853.1"/>
    <property type="molecule type" value="Genomic_DNA"/>
</dbReference>
<comment type="cofactor">
    <cofactor evidence="1 10">
        <name>Zn(2+)</name>
        <dbReference type="ChEBI" id="CHEBI:29105"/>
    </cofactor>
</comment>
<comment type="similarity">
    <text evidence="2 9">Belongs to the peptidase M18 family.</text>
</comment>
<evidence type="ECO:0000313" key="11">
    <source>
        <dbReference type="EMBL" id="QDE35853.1"/>
    </source>
</evidence>
<keyword evidence="8 9" id="KW-0482">Metalloprotease</keyword>
<dbReference type="GO" id="GO:0006508">
    <property type="term" value="P:proteolysis"/>
    <property type="evidence" value="ECO:0007669"/>
    <property type="project" value="UniProtKB-KW"/>
</dbReference>
<dbReference type="GO" id="GO:0008237">
    <property type="term" value="F:metallopeptidase activity"/>
    <property type="evidence" value="ECO:0007669"/>
    <property type="project" value="UniProtKB-KW"/>
</dbReference>
<keyword evidence="7 9" id="KW-0862">Zinc</keyword>
<keyword evidence="3 9" id="KW-0031">Aminopeptidase</keyword>
<evidence type="ECO:0000313" key="12">
    <source>
        <dbReference type="Proteomes" id="UP000316125"/>
    </source>
</evidence>
<dbReference type="Gene3D" id="3.40.630.10">
    <property type="entry name" value="Zn peptidases"/>
    <property type="match status" value="1"/>
</dbReference>
<evidence type="ECO:0000256" key="4">
    <source>
        <dbReference type="ARBA" id="ARBA00022670"/>
    </source>
</evidence>
<evidence type="ECO:0000256" key="9">
    <source>
        <dbReference type="RuleBase" id="RU004386"/>
    </source>
</evidence>
<dbReference type="InterPro" id="IPR023358">
    <property type="entry name" value="Peptidase_M18_dom2"/>
</dbReference>
<sequence length="427" mass="44908">MPVTPDALAHAEDLADFVVASPSSYHAAAEVARRLENAGFARLEEGDAWEVTPGGRYVVVRDGAAIAWTVPRDATATTPAHVLGAHTDSPGFKLKPQPTTGSKGWLQAAVEVYGGPLLNSWLDRELRLAGRLALADGRVVLADTGALLRLPQLAIHLDRDANTGLALDKQFQTQPVWGLGDPTQEDILAELAESAGVTASDIRGYDVVIADTARGAVFGKDRAFFASGRLDDLASVHAGVVALESIDTAASGPIAILAAFDHEELGSNSRSGAAGPFLEDILGRVYDALGADASERRRALSASWCLSSDVGHSVHPNYVHKHDPVVQPVLGSGPILKLNANQRYATDAVGSAAWRDWCDSADVVTQEFVSNNNVRCGSTIGPITATRLGIRTVDVGIPILSMHSARELAGVSDLHDLARVAGAFFAG</sequence>
<dbReference type="PANTHER" id="PTHR28570:SF3">
    <property type="entry name" value="ASPARTYL AMINOPEPTIDASE"/>
    <property type="match status" value="1"/>
</dbReference>
<keyword evidence="6 9" id="KW-0378">Hydrolase</keyword>
<evidence type="ECO:0000256" key="7">
    <source>
        <dbReference type="ARBA" id="ARBA00022833"/>
    </source>
</evidence>
<evidence type="ECO:0000256" key="5">
    <source>
        <dbReference type="ARBA" id="ARBA00022723"/>
    </source>
</evidence>
<evidence type="ECO:0000256" key="2">
    <source>
        <dbReference type="ARBA" id="ARBA00008290"/>
    </source>
</evidence>
<keyword evidence="5 9" id="KW-0479">Metal-binding</keyword>
<dbReference type="GO" id="GO:0008270">
    <property type="term" value="F:zinc ion binding"/>
    <property type="evidence" value="ECO:0007669"/>
    <property type="project" value="InterPro"/>
</dbReference>
<evidence type="ECO:0000256" key="3">
    <source>
        <dbReference type="ARBA" id="ARBA00022438"/>
    </source>
</evidence>
<dbReference type="InterPro" id="IPR001948">
    <property type="entry name" value="Peptidase_M18"/>
</dbReference>
<dbReference type="EC" id="3.4.11.-" evidence="10"/>
<dbReference type="SUPFAM" id="SSF101821">
    <property type="entry name" value="Aminopeptidase/glucanase lid domain"/>
    <property type="match status" value="1"/>
</dbReference>
<dbReference type="GO" id="GO:0004177">
    <property type="term" value="F:aminopeptidase activity"/>
    <property type="evidence" value="ECO:0007669"/>
    <property type="project" value="UniProtKB-KW"/>
</dbReference>
<dbReference type="RefSeq" id="WP_140037997.1">
    <property type="nucleotide sequence ID" value="NZ_CP041040.1"/>
</dbReference>
<evidence type="ECO:0000256" key="8">
    <source>
        <dbReference type="ARBA" id="ARBA00023049"/>
    </source>
</evidence>
<dbReference type="OrthoDB" id="5288740at2"/>
<proteinExistence type="inferred from homology"/>
<dbReference type="Gene3D" id="2.30.250.10">
    <property type="entry name" value="Aminopeptidase i, Domain 2"/>
    <property type="match status" value="1"/>
</dbReference>
<keyword evidence="4 9" id="KW-0645">Protease</keyword>
<dbReference type="PRINTS" id="PR00932">
    <property type="entry name" value="AMINO1PTASE"/>
</dbReference>
<dbReference type="AlphaFoldDB" id="A0A4Y5YTV9"/>
<name>A0A4Y5YTV9_9MICO</name>
<dbReference type="Pfam" id="PF02127">
    <property type="entry name" value="Peptidase_M18"/>
    <property type="match status" value="1"/>
</dbReference>